<keyword evidence="1" id="KW-0472">Membrane</keyword>
<gene>
    <name evidence="2" type="ORF">SAMN05216296_1642</name>
</gene>
<keyword evidence="3" id="KW-1185">Reference proteome</keyword>
<evidence type="ECO:0000313" key="3">
    <source>
        <dbReference type="Proteomes" id="UP000243232"/>
    </source>
</evidence>
<dbReference type="Proteomes" id="UP000243232">
    <property type="component" value="Chromosome I"/>
</dbReference>
<dbReference type="STRING" id="364197.SAMN05216296_1642"/>
<evidence type="ECO:0000313" key="2">
    <source>
        <dbReference type="EMBL" id="SDU07810.1"/>
    </source>
</evidence>
<protein>
    <submittedName>
        <fullName evidence="2">Uncharacterized protein</fullName>
    </submittedName>
</protein>
<dbReference type="RefSeq" id="WP_090194063.1">
    <property type="nucleotide sequence ID" value="NZ_LT629785.1"/>
</dbReference>
<keyword evidence="1" id="KW-1133">Transmembrane helix</keyword>
<sequence>MIKALLLGTALGVIAEIIAYSANLWKYHKTVSPLINSLCMFGLIMGSVSLLQPAIGPGAVFLIGFVIGYAYEWANFLLLDWWVFPDERLLIFRGRQACALALAVTWGLVPVIVAQLSSRLPI</sequence>
<proteinExistence type="predicted"/>
<evidence type="ECO:0000256" key="1">
    <source>
        <dbReference type="SAM" id="Phobius"/>
    </source>
</evidence>
<feature type="transmembrane region" description="Helical" evidence="1">
    <location>
        <begin position="58"/>
        <end position="79"/>
    </location>
</feature>
<dbReference type="EMBL" id="LT629785">
    <property type="protein sequence ID" value="SDU07810.1"/>
    <property type="molecule type" value="Genomic_DNA"/>
</dbReference>
<accession>A0A1H2FK86</accession>
<dbReference type="OrthoDB" id="9955373at2"/>
<dbReference type="AlphaFoldDB" id="A0A1H2FK86"/>
<keyword evidence="1" id="KW-0812">Transmembrane</keyword>
<name>A0A1H2FK86_9PSED</name>
<organism evidence="2 3">
    <name type="scientific">Pseudomonas pohangensis</name>
    <dbReference type="NCBI Taxonomy" id="364197"/>
    <lineage>
        <taxon>Bacteria</taxon>
        <taxon>Pseudomonadati</taxon>
        <taxon>Pseudomonadota</taxon>
        <taxon>Gammaproteobacteria</taxon>
        <taxon>Pseudomonadales</taxon>
        <taxon>Pseudomonadaceae</taxon>
        <taxon>Pseudomonas</taxon>
    </lineage>
</organism>
<reference evidence="3" key="1">
    <citation type="submission" date="2016-10" db="EMBL/GenBank/DDBJ databases">
        <authorList>
            <person name="Varghese N."/>
            <person name="Submissions S."/>
        </authorList>
    </citation>
    <scope>NUCLEOTIDE SEQUENCE [LARGE SCALE GENOMIC DNA]</scope>
    <source>
        <strain evidence="3">DSM 17875</strain>
    </source>
</reference>
<feature type="transmembrane region" description="Helical" evidence="1">
    <location>
        <begin position="99"/>
        <end position="117"/>
    </location>
</feature>
<feature type="transmembrane region" description="Helical" evidence="1">
    <location>
        <begin position="31"/>
        <end position="51"/>
    </location>
</feature>